<keyword evidence="2" id="KW-1185">Reference proteome</keyword>
<evidence type="ECO:0000313" key="2">
    <source>
        <dbReference type="Proteomes" id="UP001600888"/>
    </source>
</evidence>
<reference evidence="1 2" key="1">
    <citation type="submission" date="2024-03" db="EMBL/GenBank/DDBJ databases">
        <title>A high-quality draft genome sequence of Diaporthe vaccinii, a causative agent of upright dieback and viscid rot disease in cranberry plants.</title>
        <authorList>
            <person name="Sarrasin M."/>
            <person name="Lang B.F."/>
            <person name="Burger G."/>
        </authorList>
    </citation>
    <scope>NUCLEOTIDE SEQUENCE [LARGE SCALE GENOMIC DNA]</scope>
    <source>
        <strain evidence="1 2">IS7</strain>
    </source>
</reference>
<proteinExistence type="predicted"/>
<dbReference type="EMBL" id="JBAWTH010000124">
    <property type="protein sequence ID" value="KAL2275974.1"/>
    <property type="molecule type" value="Genomic_DNA"/>
</dbReference>
<sequence>MVSGCPSGSAAQSRLPPMAKRFAAAAGILARCHTILICPVSSGHRDTRMRYLGLAWWRRLAQPLRSTPAVGHTVAGLALHHVPNATVSEPPICKCVMRSTNLMNVKSVDCLFLYPK</sequence>
<evidence type="ECO:0000313" key="1">
    <source>
        <dbReference type="EMBL" id="KAL2275974.1"/>
    </source>
</evidence>
<comment type="caution">
    <text evidence="1">The sequence shown here is derived from an EMBL/GenBank/DDBJ whole genome shotgun (WGS) entry which is preliminary data.</text>
</comment>
<gene>
    <name evidence="1" type="ORF">FJTKL_01506</name>
</gene>
<accession>A0ABR4E0N4</accession>
<protein>
    <submittedName>
        <fullName evidence="1">Uncharacterized protein</fullName>
    </submittedName>
</protein>
<dbReference type="Proteomes" id="UP001600888">
    <property type="component" value="Unassembled WGS sequence"/>
</dbReference>
<name>A0ABR4E0N4_9PEZI</name>
<organism evidence="1 2">
    <name type="scientific">Diaporthe vaccinii</name>
    <dbReference type="NCBI Taxonomy" id="105482"/>
    <lineage>
        <taxon>Eukaryota</taxon>
        <taxon>Fungi</taxon>
        <taxon>Dikarya</taxon>
        <taxon>Ascomycota</taxon>
        <taxon>Pezizomycotina</taxon>
        <taxon>Sordariomycetes</taxon>
        <taxon>Sordariomycetidae</taxon>
        <taxon>Diaporthales</taxon>
        <taxon>Diaporthaceae</taxon>
        <taxon>Diaporthe</taxon>
        <taxon>Diaporthe eres species complex</taxon>
    </lineage>
</organism>